<proteinExistence type="predicted"/>
<comment type="caution">
    <text evidence="1">The sequence shown here is derived from an EMBL/GenBank/DDBJ whole genome shotgun (WGS) entry which is preliminary data.</text>
</comment>
<evidence type="ECO:0000313" key="2">
    <source>
        <dbReference type="Proteomes" id="UP001189429"/>
    </source>
</evidence>
<evidence type="ECO:0000313" key="1">
    <source>
        <dbReference type="EMBL" id="CAK0892677.1"/>
    </source>
</evidence>
<dbReference type="Proteomes" id="UP001189429">
    <property type="component" value="Unassembled WGS sequence"/>
</dbReference>
<name>A0ABN9X0B3_9DINO</name>
<organism evidence="1 2">
    <name type="scientific">Prorocentrum cordatum</name>
    <dbReference type="NCBI Taxonomy" id="2364126"/>
    <lineage>
        <taxon>Eukaryota</taxon>
        <taxon>Sar</taxon>
        <taxon>Alveolata</taxon>
        <taxon>Dinophyceae</taxon>
        <taxon>Prorocentrales</taxon>
        <taxon>Prorocentraceae</taxon>
        <taxon>Prorocentrum</taxon>
    </lineage>
</organism>
<reference evidence="1" key="1">
    <citation type="submission" date="2023-10" db="EMBL/GenBank/DDBJ databases">
        <authorList>
            <person name="Chen Y."/>
            <person name="Shah S."/>
            <person name="Dougan E. K."/>
            <person name="Thang M."/>
            <person name="Chan C."/>
        </authorList>
    </citation>
    <scope>NUCLEOTIDE SEQUENCE [LARGE SCALE GENOMIC DNA]</scope>
</reference>
<sequence length="166" mass="18563">MLRFLRSCHYSEDDICLIIAHASIYFPDTYAAAGHCMSLIEKGNVLATLVFLAHCWVQDETCPLQVWHEHLFKQYCSLETLNSAVLRLMELRGYILRVSSKEVEHRMQMLLAASEIAAPGCTPEPRVLPARSGYFGARVSGGPAFLQKGLETILDTCVSRSRADSE</sequence>
<accession>A0ABN9X0B3</accession>
<keyword evidence="2" id="KW-1185">Reference proteome</keyword>
<gene>
    <name evidence="1" type="ORF">PCOR1329_LOCUS72279</name>
</gene>
<dbReference type="EMBL" id="CAUYUJ010019649">
    <property type="protein sequence ID" value="CAK0892677.1"/>
    <property type="molecule type" value="Genomic_DNA"/>
</dbReference>
<protein>
    <submittedName>
        <fullName evidence="1">Uncharacterized protein</fullName>
    </submittedName>
</protein>